<protein>
    <submittedName>
        <fullName evidence="2">Uncharacterized protein</fullName>
    </submittedName>
</protein>
<sequence length="57" mass="6720">MKDGIGIYGSIFNYSFLFVLFGSTLFMFLYLWYKGLLGMGEGPKYDMMHMDEEEEKK</sequence>
<dbReference type="RefSeq" id="WP_013182989.1">
    <property type="nucleotide sequence ID" value="NC_014225.1"/>
</dbReference>
<proteinExistence type="predicted"/>
<dbReference type="EMBL" id="CP001928">
    <property type="protein sequence ID" value="ADI39296.1"/>
    <property type="molecule type" value="Genomic_DNA"/>
</dbReference>
<keyword evidence="1" id="KW-0812">Transmembrane</keyword>
<dbReference type="KEGG" id="wch:wcw_1963"/>
<keyword evidence="1" id="KW-0472">Membrane</keyword>
<accession>D6YTA1</accession>
<feature type="transmembrane region" description="Helical" evidence="1">
    <location>
        <begin position="12"/>
        <end position="33"/>
    </location>
</feature>
<dbReference type="HOGENOM" id="CLU_2995565_0_0_0"/>
<keyword evidence="1" id="KW-1133">Transmembrane helix</keyword>
<gene>
    <name evidence="2" type="ordered locus">wcw_1963</name>
</gene>
<name>D6YTA1_WADCW</name>
<organism evidence="2 3">
    <name type="scientific">Waddlia chondrophila (strain ATCC VR-1470 / WSU 86-1044)</name>
    <dbReference type="NCBI Taxonomy" id="716544"/>
    <lineage>
        <taxon>Bacteria</taxon>
        <taxon>Pseudomonadati</taxon>
        <taxon>Chlamydiota</taxon>
        <taxon>Chlamydiia</taxon>
        <taxon>Parachlamydiales</taxon>
        <taxon>Waddliaceae</taxon>
        <taxon>Waddlia</taxon>
    </lineage>
</organism>
<reference evidence="2 3" key="1">
    <citation type="journal article" date="2010" name="PLoS ONE">
        <title>The Waddlia genome: a window into chlamydial biology.</title>
        <authorList>
            <person name="Bertelli C."/>
            <person name="Collyn F."/>
            <person name="Croxatto A."/>
            <person name="Ruckert C."/>
            <person name="Polkinghorne A."/>
            <person name="Kebbi-Beghdadi C."/>
            <person name="Goesmann A."/>
            <person name="Vaughan L."/>
            <person name="Greub G."/>
        </authorList>
    </citation>
    <scope>NUCLEOTIDE SEQUENCE [LARGE SCALE GENOMIC DNA]</scope>
    <source>
        <strain evidence="3">ATCC VR-1470 / WSU 86-1044</strain>
    </source>
</reference>
<dbReference type="Proteomes" id="UP000001505">
    <property type="component" value="Chromosome"/>
</dbReference>
<keyword evidence="3" id="KW-1185">Reference proteome</keyword>
<evidence type="ECO:0000313" key="2">
    <source>
        <dbReference type="EMBL" id="ADI39296.1"/>
    </source>
</evidence>
<evidence type="ECO:0000313" key="3">
    <source>
        <dbReference type="Proteomes" id="UP000001505"/>
    </source>
</evidence>
<dbReference type="STRING" id="716544.wcw_1963"/>
<evidence type="ECO:0000256" key="1">
    <source>
        <dbReference type="SAM" id="Phobius"/>
    </source>
</evidence>
<dbReference type="AlphaFoldDB" id="D6YTA1"/>